<dbReference type="PANTHER" id="PTHR46458">
    <property type="entry name" value="BLR2807 PROTEIN"/>
    <property type="match status" value="1"/>
</dbReference>
<name>A0AAD2CMU3_9STRA</name>
<dbReference type="PANTHER" id="PTHR46458:SF1">
    <property type="entry name" value="GEO09476P1"/>
    <property type="match status" value="1"/>
</dbReference>
<evidence type="ECO:0000259" key="7">
    <source>
        <dbReference type="PROSITE" id="PS01033"/>
    </source>
</evidence>
<evidence type="ECO:0000256" key="5">
    <source>
        <dbReference type="ARBA" id="ARBA00023004"/>
    </source>
</evidence>
<dbReference type="InterPro" id="IPR009050">
    <property type="entry name" value="Globin-like_sf"/>
</dbReference>
<keyword evidence="1 6" id="KW-0813">Transport</keyword>
<gene>
    <name evidence="8" type="ORF">CYCCA115_LOCUS5412</name>
</gene>
<dbReference type="Pfam" id="PF00042">
    <property type="entry name" value="Globin"/>
    <property type="match status" value="1"/>
</dbReference>
<evidence type="ECO:0000256" key="6">
    <source>
        <dbReference type="RuleBase" id="RU000356"/>
    </source>
</evidence>
<dbReference type="InterPro" id="IPR000971">
    <property type="entry name" value="Globin"/>
</dbReference>
<sequence>MELSYSTVSSVLDSWEKLRAHSDFEETVGIQLFQNFLTLQPNAKLALGLPKDLDITSRATMEENKRFAKKASYFVKFFLLMIGKVVDMLGPDMDTVEDILLDLGQRHVRYGVQPEFYVSLGQALMTTLEANLKPADFNAPVKAAWVQVYAAISHSMIMGHNQLLKETQQK</sequence>
<keyword evidence="3 6" id="KW-0561">Oxygen transport</keyword>
<dbReference type="GO" id="GO:0046872">
    <property type="term" value="F:metal ion binding"/>
    <property type="evidence" value="ECO:0007669"/>
    <property type="project" value="UniProtKB-KW"/>
</dbReference>
<evidence type="ECO:0000313" key="9">
    <source>
        <dbReference type="Proteomes" id="UP001295423"/>
    </source>
</evidence>
<dbReference type="Proteomes" id="UP001295423">
    <property type="component" value="Unassembled WGS sequence"/>
</dbReference>
<dbReference type="InterPro" id="IPR012292">
    <property type="entry name" value="Globin/Proto"/>
</dbReference>
<dbReference type="Gene3D" id="1.10.490.10">
    <property type="entry name" value="Globins"/>
    <property type="match status" value="1"/>
</dbReference>
<dbReference type="GO" id="GO:0019825">
    <property type="term" value="F:oxygen binding"/>
    <property type="evidence" value="ECO:0007669"/>
    <property type="project" value="InterPro"/>
</dbReference>
<protein>
    <recommendedName>
        <fullName evidence="7">Globin domain-containing protein</fullName>
    </recommendedName>
</protein>
<evidence type="ECO:0000256" key="1">
    <source>
        <dbReference type="ARBA" id="ARBA00022448"/>
    </source>
</evidence>
<dbReference type="GO" id="GO:0020037">
    <property type="term" value="F:heme binding"/>
    <property type="evidence" value="ECO:0007669"/>
    <property type="project" value="InterPro"/>
</dbReference>
<dbReference type="PROSITE" id="PS01033">
    <property type="entry name" value="GLOBIN"/>
    <property type="match status" value="1"/>
</dbReference>
<evidence type="ECO:0000256" key="2">
    <source>
        <dbReference type="ARBA" id="ARBA00022617"/>
    </source>
</evidence>
<keyword evidence="4" id="KW-0479">Metal-binding</keyword>
<keyword evidence="2 6" id="KW-0349">Heme</keyword>
<evidence type="ECO:0000313" key="8">
    <source>
        <dbReference type="EMBL" id="CAJ1936885.1"/>
    </source>
</evidence>
<comment type="caution">
    <text evidence="8">The sequence shown here is derived from an EMBL/GenBank/DDBJ whole genome shotgun (WGS) entry which is preliminary data.</text>
</comment>
<proteinExistence type="inferred from homology"/>
<keyword evidence="5" id="KW-0408">Iron</keyword>
<accession>A0AAD2CMU3</accession>
<evidence type="ECO:0000256" key="4">
    <source>
        <dbReference type="ARBA" id="ARBA00022723"/>
    </source>
</evidence>
<dbReference type="InterPro" id="IPR050532">
    <property type="entry name" value="Globin-like_OT"/>
</dbReference>
<keyword evidence="9" id="KW-1185">Reference proteome</keyword>
<dbReference type="GO" id="GO:0005344">
    <property type="term" value="F:oxygen carrier activity"/>
    <property type="evidence" value="ECO:0007669"/>
    <property type="project" value="UniProtKB-KW"/>
</dbReference>
<dbReference type="AlphaFoldDB" id="A0AAD2CMU3"/>
<dbReference type="EMBL" id="CAKOGP040000569">
    <property type="protein sequence ID" value="CAJ1936885.1"/>
    <property type="molecule type" value="Genomic_DNA"/>
</dbReference>
<feature type="domain" description="Globin" evidence="7">
    <location>
        <begin position="2"/>
        <end position="161"/>
    </location>
</feature>
<evidence type="ECO:0000256" key="3">
    <source>
        <dbReference type="ARBA" id="ARBA00022621"/>
    </source>
</evidence>
<reference evidence="8" key="1">
    <citation type="submission" date="2023-08" db="EMBL/GenBank/DDBJ databases">
        <authorList>
            <person name="Audoor S."/>
            <person name="Bilcke G."/>
        </authorList>
    </citation>
    <scope>NUCLEOTIDE SEQUENCE</scope>
</reference>
<dbReference type="SUPFAM" id="SSF46458">
    <property type="entry name" value="Globin-like"/>
    <property type="match status" value="1"/>
</dbReference>
<comment type="similarity">
    <text evidence="6">Belongs to the globin family.</text>
</comment>
<organism evidence="8 9">
    <name type="scientific">Cylindrotheca closterium</name>
    <dbReference type="NCBI Taxonomy" id="2856"/>
    <lineage>
        <taxon>Eukaryota</taxon>
        <taxon>Sar</taxon>
        <taxon>Stramenopiles</taxon>
        <taxon>Ochrophyta</taxon>
        <taxon>Bacillariophyta</taxon>
        <taxon>Bacillariophyceae</taxon>
        <taxon>Bacillariophycidae</taxon>
        <taxon>Bacillariales</taxon>
        <taxon>Bacillariaceae</taxon>
        <taxon>Cylindrotheca</taxon>
    </lineage>
</organism>